<protein>
    <submittedName>
        <fullName evidence="2">GrpB domain, predicted nucleotidyltransferase, UPF0157 family</fullName>
    </submittedName>
</protein>
<dbReference type="GO" id="GO:0016740">
    <property type="term" value="F:transferase activity"/>
    <property type="evidence" value="ECO:0007669"/>
    <property type="project" value="UniProtKB-KW"/>
</dbReference>
<dbReference type="RefSeq" id="WP_097322883.1">
    <property type="nucleotide sequence ID" value="NZ_OBDY01000013.1"/>
</dbReference>
<keyword evidence="2" id="KW-0808">Transferase</keyword>
<evidence type="ECO:0000313" key="2">
    <source>
        <dbReference type="EMBL" id="SNY52459.1"/>
    </source>
</evidence>
<dbReference type="InterPro" id="IPR043519">
    <property type="entry name" value="NT_sf"/>
</dbReference>
<sequence>MTEYPREVRQRFDGTPDQNATALVREPPKGWRTVVIEDYDPAWPQRYAAVRSALYEVLGDAVLGIEHVGSTSVPGLAAKPIVDIDLVIADTADESRYVPALEAAGYWLILREPWWHGHRMFVDADEDIHLHVWPPDAPETVRHRLFRDWLRTHPEDRELYASTKRRLAGETGEGCDYTMAKSDVIDEIFGRVFTAGPPAAPSGPR</sequence>
<evidence type="ECO:0000256" key="1">
    <source>
        <dbReference type="SAM" id="MobiDB-lite"/>
    </source>
</evidence>
<dbReference type="OrthoDB" id="9799092at2"/>
<feature type="region of interest" description="Disordered" evidence="1">
    <location>
        <begin position="1"/>
        <end position="21"/>
    </location>
</feature>
<dbReference type="AlphaFoldDB" id="A0A285IWN9"/>
<dbReference type="Gene3D" id="3.30.460.10">
    <property type="entry name" value="Beta Polymerase, domain 2"/>
    <property type="match status" value="1"/>
</dbReference>
<dbReference type="PANTHER" id="PTHR34822:SF1">
    <property type="entry name" value="GRPB FAMILY PROTEIN"/>
    <property type="match status" value="1"/>
</dbReference>
<dbReference type="PANTHER" id="PTHR34822">
    <property type="entry name" value="GRPB DOMAIN PROTEIN (AFU_ORTHOLOGUE AFUA_1G01530)"/>
    <property type="match status" value="1"/>
</dbReference>
<keyword evidence="3" id="KW-1185">Reference proteome</keyword>
<reference evidence="2 3" key="1">
    <citation type="submission" date="2017-09" db="EMBL/GenBank/DDBJ databases">
        <authorList>
            <person name="Ehlers B."/>
            <person name="Leendertz F.H."/>
        </authorList>
    </citation>
    <scope>NUCLEOTIDE SEQUENCE [LARGE SCALE GENOMIC DNA]</scope>
    <source>
        <strain evidence="2 3">CGMCC 4.6857</strain>
    </source>
</reference>
<dbReference type="InterPro" id="IPR007344">
    <property type="entry name" value="GrpB/CoaE"/>
</dbReference>
<evidence type="ECO:0000313" key="3">
    <source>
        <dbReference type="Proteomes" id="UP000219612"/>
    </source>
</evidence>
<accession>A0A285IWN9</accession>
<name>A0A285IWN9_9ACTN</name>
<feature type="compositionally biased region" description="Basic and acidic residues" evidence="1">
    <location>
        <begin position="1"/>
        <end position="14"/>
    </location>
</feature>
<dbReference type="Proteomes" id="UP000219612">
    <property type="component" value="Unassembled WGS sequence"/>
</dbReference>
<dbReference type="SUPFAM" id="SSF81301">
    <property type="entry name" value="Nucleotidyltransferase"/>
    <property type="match status" value="1"/>
</dbReference>
<dbReference type="Pfam" id="PF04229">
    <property type="entry name" value="GrpB"/>
    <property type="match status" value="1"/>
</dbReference>
<dbReference type="EMBL" id="OBDY01000013">
    <property type="protein sequence ID" value="SNY52459.1"/>
    <property type="molecule type" value="Genomic_DNA"/>
</dbReference>
<organism evidence="2 3">
    <name type="scientific">Paractinoplanes atraurantiacus</name>
    <dbReference type="NCBI Taxonomy" id="1036182"/>
    <lineage>
        <taxon>Bacteria</taxon>
        <taxon>Bacillati</taxon>
        <taxon>Actinomycetota</taxon>
        <taxon>Actinomycetes</taxon>
        <taxon>Micromonosporales</taxon>
        <taxon>Micromonosporaceae</taxon>
        <taxon>Paractinoplanes</taxon>
    </lineage>
</organism>
<proteinExistence type="predicted"/>
<gene>
    <name evidence="2" type="ORF">SAMN05421748_1134</name>
</gene>